<evidence type="ECO:0000313" key="8">
    <source>
        <dbReference type="Proteomes" id="UP000544110"/>
    </source>
</evidence>
<comment type="caution">
    <text evidence="7">The sequence shown here is derived from an EMBL/GenBank/DDBJ whole genome shotgun (WGS) entry which is preliminary data.</text>
</comment>
<evidence type="ECO:0000256" key="4">
    <source>
        <dbReference type="ARBA" id="ARBA00022777"/>
    </source>
</evidence>
<dbReference type="GO" id="GO:0008865">
    <property type="term" value="F:fructokinase activity"/>
    <property type="evidence" value="ECO:0007669"/>
    <property type="project" value="UniProtKB-EC"/>
</dbReference>
<accession>A0A7Y9RV75</accession>
<dbReference type="InterPro" id="IPR002173">
    <property type="entry name" value="Carboh/pur_kinase_PfkB_CS"/>
</dbReference>
<name>A0A7Y9RV75_9ACTN</name>
<dbReference type="AlphaFoldDB" id="A0A7Y9RV75"/>
<feature type="domain" description="Carbohydrate kinase PfkB" evidence="6">
    <location>
        <begin position="28"/>
        <end position="303"/>
    </location>
</feature>
<dbReference type="EMBL" id="JACCAC010000001">
    <property type="protein sequence ID" value="NYG56935.1"/>
    <property type="molecule type" value="Genomic_DNA"/>
</dbReference>
<dbReference type="EC" id="2.7.1.4" evidence="7"/>
<dbReference type="InterPro" id="IPR029056">
    <property type="entry name" value="Ribokinase-like"/>
</dbReference>
<dbReference type="PANTHER" id="PTHR43085">
    <property type="entry name" value="HEXOKINASE FAMILY MEMBER"/>
    <property type="match status" value="1"/>
</dbReference>
<evidence type="ECO:0000256" key="3">
    <source>
        <dbReference type="ARBA" id="ARBA00022741"/>
    </source>
</evidence>
<keyword evidence="4 7" id="KW-0418">Kinase</keyword>
<dbReference type="SUPFAM" id="SSF53613">
    <property type="entry name" value="Ribokinase-like"/>
    <property type="match status" value="1"/>
</dbReference>
<organism evidence="7 8">
    <name type="scientific">Nocardioides perillae</name>
    <dbReference type="NCBI Taxonomy" id="1119534"/>
    <lineage>
        <taxon>Bacteria</taxon>
        <taxon>Bacillati</taxon>
        <taxon>Actinomycetota</taxon>
        <taxon>Actinomycetes</taxon>
        <taxon>Propionibacteriales</taxon>
        <taxon>Nocardioidaceae</taxon>
        <taxon>Nocardioides</taxon>
    </lineage>
</organism>
<evidence type="ECO:0000256" key="1">
    <source>
        <dbReference type="ARBA" id="ARBA00010688"/>
    </source>
</evidence>
<dbReference type="CDD" id="cd01167">
    <property type="entry name" value="bac_FRK"/>
    <property type="match status" value="1"/>
</dbReference>
<keyword evidence="8" id="KW-1185">Reference proteome</keyword>
<dbReference type="Gene3D" id="3.40.1190.20">
    <property type="match status" value="1"/>
</dbReference>
<dbReference type="InterPro" id="IPR050306">
    <property type="entry name" value="PfkB_Carbo_kinase"/>
</dbReference>
<keyword evidence="3" id="KW-0547">Nucleotide-binding</keyword>
<dbReference type="PROSITE" id="PS00583">
    <property type="entry name" value="PFKB_KINASES_1"/>
    <property type="match status" value="1"/>
</dbReference>
<keyword evidence="5" id="KW-0067">ATP-binding</keyword>
<sequence>MSAPVPAPVPDPALVLGEALVDVVRRPGAADVEHPGGSAANVAVALARLGRPVRFATAWGDDARGRVLAEHVGRDGVELHGDPVVLGHTSTAVATLDEGGAASYTFDLDWRLGPLPPVEARVVHACSIAAVLEPGCAQVVAVLAAARGRSTTTYDVNVRPAITGTGPGLVRAVERVAEHADVVKASDEDLEALWPDRSVEEAAAHLHGLGALAVVVTRGGDGATVVTPTGRADVASPATTVADTIGAGDTFMAGLLDALWERDLLGAAGREALAGLDPREWEPVLTWAARVAAVTVSRPGADPPRRHEVG</sequence>
<comment type="similarity">
    <text evidence="1">Belongs to the carbohydrate kinase PfkB family.</text>
</comment>
<reference evidence="7 8" key="1">
    <citation type="submission" date="2020-07" db="EMBL/GenBank/DDBJ databases">
        <title>Sequencing the genomes of 1000 actinobacteria strains.</title>
        <authorList>
            <person name="Klenk H.-P."/>
        </authorList>
    </citation>
    <scope>NUCLEOTIDE SEQUENCE [LARGE SCALE GENOMIC DNA]</scope>
    <source>
        <strain evidence="7 8">DSM 24552</strain>
    </source>
</reference>
<dbReference type="PANTHER" id="PTHR43085:SF1">
    <property type="entry name" value="PSEUDOURIDINE KINASE-RELATED"/>
    <property type="match status" value="1"/>
</dbReference>
<dbReference type="RefSeq" id="WP_343049450.1">
    <property type="nucleotide sequence ID" value="NZ_JACCAC010000001.1"/>
</dbReference>
<evidence type="ECO:0000259" key="6">
    <source>
        <dbReference type="Pfam" id="PF00294"/>
    </source>
</evidence>
<proteinExistence type="inferred from homology"/>
<evidence type="ECO:0000256" key="5">
    <source>
        <dbReference type="ARBA" id="ARBA00022840"/>
    </source>
</evidence>
<dbReference type="InterPro" id="IPR011611">
    <property type="entry name" value="PfkB_dom"/>
</dbReference>
<dbReference type="Proteomes" id="UP000544110">
    <property type="component" value="Unassembled WGS sequence"/>
</dbReference>
<dbReference type="Pfam" id="PF00294">
    <property type="entry name" value="PfkB"/>
    <property type="match status" value="1"/>
</dbReference>
<evidence type="ECO:0000313" key="7">
    <source>
        <dbReference type="EMBL" id="NYG56935.1"/>
    </source>
</evidence>
<protein>
    <submittedName>
        <fullName evidence="7">Fructokinase</fullName>
        <ecNumber evidence="7">2.7.1.4</ecNumber>
    </submittedName>
</protein>
<gene>
    <name evidence="7" type="ORF">BJ989_003239</name>
</gene>
<evidence type="ECO:0000256" key="2">
    <source>
        <dbReference type="ARBA" id="ARBA00022679"/>
    </source>
</evidence>
<dbReference type="GO" id="GO:0005524">
    <property type="term" value="F:ATP binding"/>
    <property type="evidence" value="ECO:0007669"/>
    <property type="project" value="UniProtKB-KW"/>
</dbReference>
<keyword evidence="2 7" id="KW-0808">Transferase</keyword>
<dbReference type="PROSITE" id="PS00584">
    <property type="entry name" value="PFKB_KINASES_2"/>
    <property type="match status" value="1"/>
</dbReference>